<name>A0A6N0HN40_9GAMM</name>
<dbReference type="Proteomes" id="UP000509429">
    <property type="component" value="Chromosome"/>
</dbReference>
<evidence type="ECO:0000313" key="2">
    <source>
        <dbReference type="Proteomes" id="UP000509429"/>
    </source>
</evidence>
<accession>A0A6N0HN40</accession>
<dbReference type="AlphaFoldDB" id="A0A6N0HN40"/>
<gene>
    <name evidence="1" type="ORF">HUE58_00640</name>
</gene>
<dbReference type="Gene3D" id="3.30.2020.10">
    <property type="entry name" value="NE0471-like N-terminal domain"/>
    <property type="match status" value="1"/>
</dbReference>
<sequence>MEQVLNIKSLDNYCIEMQMRTVNGIFDVKPYLNGYTFKELKNKGYFSTVYATKYDIEWKNGQDFSSDTIIYDINSQ</sequence>
<dbReference type="InterPro" id="IPR036782">
    <property type="entry name" value="NE0471-like_N"/>
</dbReference>
<dbReference type="KEGG" id="reo:HUE58_00640"/>
<evidence type="ECO:0000313" key="1">
    <source>
        <dbReference type="EMBL" id="QKQ23735.1"/>
    </source>
</evidence>
<dbReference type="RefSeq" id="WP_174605175.1">
    <property type="nucleotide sequence ID" value="NZ_CP054490.1"/>
</dbReference>
<proteinExistence type="predicted"/>
<dbReference type="EMBL" id="CP054490">
    <property type="protein sequence ID" value="QKQ23735.1"/>
    <property type="molecule type" value="Genomic_DNA"/>
</dbReference>
<protein>
    <submittedName>
        <fullName evidence="1">DUF2442 domain-containing protein</fullName>
    </submittedName>
</protein>
<reference evidence="1 2" key="1">
    <citation type="submission" date="2020-05" db="EMBL/GenBank/DDBJ databases">
        <title>Horizontal transmission and recombination maintain forever young bacterial symbiont genomes.</title>
        <authorList>
            <person name="Russell S.L."/>
            <person name="Pepper-Tunick E."/>
            <person name="Svedberg J."/>
            <person name="Byrne A."/>
            <person name="Ruelas Castillo J."/>
            <person name="Vollmers C."/>
            <person name="Beinart R.A."/>
            <person name="Corbett-Detig R."/>
        </authorList>
    </citation>
    <scope>NUCLEOTIDE SEQUENCE [LARGE SCALE GENOMIC DNA]</scope>
    <source>
        <strain evidence="1">JDF_Ridge</strain>
    </source>
</reference>
<organism evidence="1 2">
    <name type="scientific">Candidatus Ruthia endofausta</name>
    <dbReference type="NCBI Taxonomy" id="2738852"/>
    <lineage>
        <taxon>Bacteria</taxon>
        <taxon>Pseudomonadati</taxon>
        <taxon>Pseudomonadota</taxon>
        <taxon>Gammaproteobacteria</taxon>
        <taxon>Candidatus Pseudothioglobaceae</taxon>
        <taxon>Candidatus Ruthturnera</taxon>
    </lineage>
</organism>
<keyword evidence="2" id="KW-1185">Reference proteome</keyword>
<dbReference type="SUPFAM" id="SSF143880">
    <property type="entry name" value="NE0471 N-terminal domain-like"/>
    <property type="match status" value="1"/>
</dbReference>